<gene>
    <name evidence="1" type="ORF">GCM10009768_19870</name>
</gene>
<proteinExistence type="predicted"/>
<keyword evidence="2" id="KW-1185">Reference proteome</keyword>
<name>A0ABN2LJI2_9MICO</name>
<accession>A0ABN2LJI2</accession>
<evidence type="ECO:0000313" key="2">
    <source>
        <dbReference type="Proteomes" id="UP001500851"/>
    </source>
</evidence>
<dbReference type="EMBL" id="BAAAOB010000002">
    <property type="protein sequence ID" value="GAA1790860.1"/>
    <property type="molecule type" value="Genomic_DNA"/>
</dbReference>
<dbReference type="Proteomes" id="UP001500851">
    <property type="component" value="Unassembled WGS sequence"/>
</dbReference>
<reference evidence="1 2" key="1">
    <citation type="journal article" date="2019" name="Int. J. Syst. Evol. Microbiol.">
        <title>The Global Catalogue of Microorganisms (GCM) 10K type strain sequencing project: providing services to taxonomists for standard genome sequencing and annotation.</title>
        <authorList>
            <consortium name="The Broad Institute Genomics Platform"/>
            <consortium name="The Broad Institute Genome Sequencing Center for Infectious Disease"/>
            <person name="Wu L."/>
            <person name="Ma J."/>
        </authorList>
    </citation>
    <scope>NUCLEOTIDE SEQUENCE [LARGE SCALE GENOMIC DNA]</scope>
    <source>
        <strain evidence="1 2">JCM 14736</strain>
    </source>
</reference>
<comment type="caution">
    <text evidence="1">The sequence shown here is derived from an EMBL/GenBank/DDBJ whole genome shotgun (WGS) entry which is preliminary data.</text>
</comment>
<protein>
    <recommendedName>
        <fullName evidence="3">Helix-turn-helix domain-containing protein</fullName>
    </recommendedName>
</protein>
<evidence type="ECO:0000313" key="1">
    <source>
        <dbReference type="EMBL" id="GAA1790860.1"/>
    </source>
</evidence>
<sequence length="74" mass="8461">MAGAPAMSGTRAPQPLATEAQVCEWLQIDPEQFKLMMKRRKGPRAINLSRTERRFAWPDVHAWAKQLRDPDDGE</sequence>
<evidence type="ECO:0008006" key="3">
    <source>
        <dbReference type="Google" id="ProtNLM"/>
    </source>
</evidence>
<organism evidence="1 2">
    <name type="scientific">Leucobacter iarius</name>
    <dbReference type="NCBI Taxonomy" id="333963"/>
    <lineage>
        <taxon>Bacteria</taxon>
        <taxon>Bacillati</taxon>
        <taxon>Actinomycetota</taxon>
        <taxon>Actinomycetes</taxon>
        <taxon>Micrococcales</taxon>
        <taxon>Microbacteriaceae</taxon>
        <taxon>Leucobacter</taxon>
    </lineage>
</organism>